<evidence type="ECO:0000256" key="1">
    <source>
        <dbReference type="ARBA" id="ARBA00022801"/>
    </source>
</evidence>
<comment type="caution">
    <text evidence="3">The sequence shown here is derived from an EMBL/GenBank/DDBJ whole genome shotgun (WGS) entry which is preliminary data.</text>
</comment>
<dbReference type="AlphaFoldDB" id="A0AAV5R6H0"/>
<keyword evidence="4" id="KW-1185">Reference proteome</keyword>
<evidence type="ECO:0000313" key="3">
    <source>
        <dbReference type="EMBL" id="GMM46910.1"/>
    </source>
</evidence>
<feature type="domain" description="CMP/dCMP-type deaminase" evidence="2">
    <location>
        <begin position="3"/>
        <end position="119"/>
    </location>
</feature>
<dbReference type="PANTHER" id="PTHR11079">
    <property type="entry name" value="CYTOSINE DEAMINASE FAMILY MEMBER"/>
    <property type="match status" value="1"/>
</dbReference>
<evidence type="ECO:0000313" key="4">
    <source>
        <dbReference type="Proteomes" id="UP001378960"/>
    </source>
</evidence>
<accession>A0AAV5R6H0</accession>
<proteinExistence type="predicted"/>
<dbReference type="InterPro" id="IPR002125">
    <property type="entry name" value="CMP_dCMP_dom"/>
</dbReference>
<dbReference type="GO" id="GO:0052717">
    <property type="term" value="F:tRNA-specific adenosine-34 deaminase activity"/>
    <property type="evidence" value="ECO:0007669"/>
    <property type="project" value="TreeGrafter"/>
</dbReference>
<sequence length="220" mass="25528">MELNYWKFMREALEFGNIALINNEVPVSAILVDNDSGKIWYRAHNMTNKLINGTLHAEFQIYNYLLENEENHLKIWQNSTLFVTVEPCIMCASMLDQVGIKKVVFGCPNERFGGNGSVFKINYKSNYKIIPGVGHKDAISLLRKFYIGENKHNPNSINKKKRVLNIDSFPILNYERYISRDEFISIWGVENVKIFDNNYFLEFNDNGEVLCDDGNKKVKI</sequence>
<dbReference type="Gene3D" id="3.40.140.10">
    <property type="entry name" value="Cytidine Deaminase, domain 2"/>
    <property type="match status" value="1"/>
</dbReference>
<dbReference type="PROSITE" id="PS51747">
    <property type="entry name" value="CYT_DCMP_DEAMINASES_2"/>
    <property type="match status" value="1"/>
</dbReference>
<dbReference type="SUPFAM" id="SSF53927">
    <property type="entry name" value="Cytidine deaminase-like"/>
    <property type="match status" value="1"/>
</dbReference>
<dbReference type="GO" id="GO:0005634">
    <property type="term" value="C:nucleus"/>
    <property type="evidence" value="ECO:0007669"/>
    <property type="project" value="TreeGrafter"/>
</dbReference>
<dbReference type="GO" id="GO:0002100">
    <property type="term" value="P:tRNA wobble adenosine to inosine editing"/>
    <property type="evidence" value="ECO:0007669"/>
    <property type="project" value="TreeGrafter"/>
</dbReference>
<dbReference type="Proteomes" id="UP001378960">
    <property type="component" value="Unassembled WGS sequence"/>
</dbReference>
<dbReference type="InterPro" id="IPR016193">
    <property type="entry name" value="Cytidine_deaminase-like"/>
</dbReference>
<name>A0AAV5R6H0_PICKL</name>
<evidence type="ECO:0000259" key="2">
    <source>
        <dbReference type="PROSITE" id="PS51747"/>
    </source>
</evidence>
<dbReference type="CDD" id="cd01285">
    <property type="entry name" value="nucleoside_deaminase"/>
    <property type="match status" value="1"/>
</dbReference>
<keyword evidence="1" id="KW-0378">Hydrolase</keyword>
<organism evidence="3 4">
    <name type="scientific">Pichia kluyveri</name>
    <name type="common">Yeast</name>
    <dbReference type="NCBI Taxonomy" id="36015"/>
    <lineage>
        <taxon>Eukaryota</taxon>
        <taxon>Fungi</taxon>
        <taxon>Dikarya</taxon>
        <taxon>Ascomycota</taxon>
        <taxon>Saccharomycotina</taxon>
        <taxon>Pichiomycetes</taxon>
        <taxon>Pichiales</taxon>
        <taxon>Pichiaceae</taxon>
        <taxon>Pichia</taxon>
    </lineage>
</organism>
<gene>
    <name evidence="3" type="ORF">DAPK24_034850</name>
</gene>
<dbReference type="Pfam" id="PF00383">
    <property type="entry name" value="dCMP_cyt_deam_1"/>
    <property type="match status" value="1"/>
</dbReference>
<dbReference type="GO" id="GO:0005737">
    <property type="term" value="C:cytoplasm"/>
    <property type="evidence" value="ECO:0007669"/>
    <property type="project" value="TreeGrafter"/>
</dbReference>
<dbReference type="PANTHER" id="PTHR11079:SF149">
    <property type="entry name" value="TRNA-SPECIFIC ADENOSINE DEAMINASE 2"/>
    <property type="match status" value="1"/>
</dbReference>
<protein>
    <submittedName>
        <fullName evidence="3">tRNA(Adenine34) deaminase</fullName>
    </submittedName>
</protein>
<reference evidence="3 4" key="1">
    <citation type="journal article" date="2023" name="Elife">
        <title>Identification of key yeast species and microbe-microbe interactions impacting larval growth of Drosophila in the wild.</title>
        <authorList>
            <person name="Mure A."/>
            <person name="Sugiura Y."/>
            <person name="Maeda R."/>
            <person name="Honda K."/>
            <person name="Sakurai N."/>
            <person name="Takahashi Y."/>
            <person name="Watada M."/>
            <person name="Katoh T."/>
            <person name="Gotoh A."/>
            <person name="Gotoh Y."/>
            <person name="Taniguchi I."/>
            <person name="Nakamura K."/>
            <person name="Hayashi T."/>
            <person name="Katayama T."/>
            <person name="Uemura T."/>
            <person name="Hattori Y."/>
        </authorList>
    </citation>
    <scope>NUCLEOTIDE SEQUENCE [LARGE SCALE GENOMIC DNA]</scope>
    <source>
        <strain evidence="3 4">PK-24</strain>
    </source>
</reference>
<dbReference type="EMBL" id="BTGB01000005">
    <property type="protein sequence ID" value="GMM46910.1"/>
    <property type="molecule type" value="Genomic_DNA"/>
</dbReference>